<dbReference type="Pfam" id="PF23562">
    <property type="entry name" value="AMP-binding_C_3"/>
    <property type="match status" value="1"/>
</dbReference>
<evidence type="ECO:0000313" key="10">
    <source>
        <dbReference type="Proteomes" id="UP001183648"/>
    </source>
</evidence>
<dbReference type="InterPro" id="IPR000873">
    <property type="entry name" value="AMP-dep_synth/lig_dom"/>
</dbReference>
<organism evidence="9 10">
    <name type="scientific">Nocardioides marmoribigeumensis</name>
    <dbReference type="NCBI Taxonomy" id="433649"/>
    <lineage>
        <taxon>Bacteria</taxon>
        <taxon>Bacillati</taxon>
        <taxon>Actinomycetota</taxon>
        <taxon>Actinomycetes</taxon>
        <taxon>Propionibacteriales</taxon>
        <taxon>Nocardioidaceae</taxon>
        <taxon>Nocardioides</taxon>
    </lineage>
</organism>
<feature type="region of interest" description="Disordered" evidence="7">
    <location>
        <begin position="390"/>
        <end position="411"/>
    </location>
</feature>
<dbReference type="PANTHER" id="PTHR43272:SF32">
    <property type="entry name" value="AMP-DEPENDENT SYNTHETASE_LIGASE DOMAIN-CONTAINING PROTEIN"/>
    <property type="match status" value="1"/>
</dbReference>
<evidence type="ECO:0000259" key="8">
    <source>
        <dbReference type="Pfam" id="PF00501"/>
    </source>
</evidence>
<dbReference type="SUPFAM" id="SSF56801">
    <property type="entry name" value="Acetyl-CoA synthetase-like"/>
    <property type="match status" value="1"/>
</dbReference>
<dbReference type="InterPro" id="IPR042099">
    <property type="entry name" value="ANL_N_sf"/>
</dbReference>
<dbReference type="Gene3D" id="3.30.300.30">
    <property type="match status" value="1"/>
</dbReference>
<evidence type="ECO:0000256" key="1">
    <source>
        <dbReference type="ARBA" id="ARBA00006432"/>
    </source>
</evidence>
<comment type="similarity">
    <text evidence="1">Belongs to the ATP-dependent AMP-binding enzyme family.</text>
</comment>
<feature type="domain" description="AMP-dependent synthetase/ligase" evidence="8">
    <location>
        <begin position="29"/>
        <end position="434"/>
    </location>
</feature>
<dbReference type="CDD" id="cd05907">
    <property type="entry name" value="VL_LC_FACS_like"/>
    <property type="match status" value="1"/>
</dbReference>
<evidence type="ECO:0000256" key="7">
    <source>
        <dbReference type="SAM" id="MobiDB-lite"/>
    </source>
</evidence>
<dbReference type="Proteomes" id="UP001183648">
    <property type="component" value="Unassembled WGS sequence"/>
</dbReference>
<sequence length="606" mass="65879">MREYSSPPLDRPYAVHGHESLNLVDDVLRRAQESPDTVVACRRAGRGWEPVTARELAEDVETWGRRFLAAGLEAGDRVALLSRTRYEWTVADFALWLVGCVGVPLYETSSAEQIAYVLRDSGARTVLVETPAHADLVRSARPDLPALEHVWSLTQDASTSEATDPLPSVSAVEATEVERRRAAVDHSSPATLVYTSGSTGTPQGCRLDHGQLIFGSSATAEVLRPVLERDDASTLLFLPLAHVLARLVQVTAIRTGVRLGYATDMRTLVDDLAEFRPTFLVGVPRVFEKIFTVYSQRAAADGRGALFDRATDTAIAYSQALETPRGPGRVLRARHAVLDRLVYRPMREALGGRLTHAIAGGAPLGDRLGHVFRGAGIPVLEGYGLTETTGGTTATAPGDHKVGRVGRPLPGTSVRVSGEGELLVRGPHLFSGYWHQQESTPDPMTAEGWLRTGDLGEIDDEGFVRVTGRLREILVTAGGKNVSPGPMEDAIRAHPLVDHCLVVGDARPFVAALVTLDREAATAWARSHGRSTDLASLAVDDELLSELQVAVDRANERVSQAESIRRWAVVPETWTEESGELTPSLKLRRHVVVRRHRAVVDDLYLP</sequence>
<keyword evidence="3" id="KW-0276">Fatty acid metabolism</keyword>
<comment type="catalytic activity">
    <reaction evidence="5">
        <text>a long-chain fatty acid + ATP + CoA = a long-chain fatty acyl-CoA + AMP + diphosphate</text>
        <dbReference type="Rhea" id="RHEA:15421"/>
        <dbReference type="ChEBI" id="CHEBI:30616"/>
        <dbReference type="ChEBI" id="CHEBI:33019"/>
        <dbReference type="ChEBI" id="CHEBI:57287"/>
        <dbReference type="ChEBI" id="CHEBI:57560"/>
        <dbReference type="ChEBI" id="CHEBI:83139"/>
        <dbReference type="ChEBI" id="CHEBI:456215"/>
        <dbReference type="EC" id="6.2.1.3"/>
    </reaction>
    <physiologicalReaction direction="left-to-right" evidence="5">
        <dbReference type="Rhea" id="RHEA:15422"/>
    </physiologicalReaction>
</comment>
<keyword evidence="2 9" id="KW-0436">Ligase</keyword>
<keyword evidence="10" id="KW-1185">Reference proteome</keyword>
<dbReference type="GO" id="GO:0004467">
    <property type="term" value="F:long-chain fatty acid-CoA ligase activity"/>
    <property type="evidence" value="ECO:0007669"/>
    <property type="project" value="UniProtKB-EC"/>
</dbReference>
<dbReference type="Gene3D" id="3.40.50.12780">
    <property type="entry name" value="N-terminal domain of ligase-like"/>
    <property type="match status" value="1"/>
</dbReference>
<keyword evidence="4" id="KW-0443">Lipid metabolism</keyword>
<evidence type="ECO:0000256" key="6">
    <source>
        <dbReference type="ARBA" id="ARBA00032875"/>
    </source>
</evidence>
<evidence type="ECO:0000256" key="4">
    <source>
        <dbReference type="ARBA" id="ARBA00023098"/>
    </source>
</evidence>
<dbReference type="InterPro" id="IPR045851">
    <property type="entry name" value="AMP-bd_C_sf"/>
</dbReference>
<evidence type="ECO:0000256" key="3">
    <source>
        <dbReference type="ARBA" id="ARBA00022832"/>
    </source>
</evidence>
<dbReference type="Pfam" id="PF00501">
    <property type="entry name" value="AMP-binding"/>
    <property type="match status" value="1"/>
</dbReference>
<evidence type="ECO:0000313" key="9">
    <source>
        <dbReference type="EMBL" id="MDR7360543.1"/>
    </source>
</evidence>
<dbReference type="PANTHER" id="PTHR43272">
    <property type="entry name" value="LONG-CHAIN-FATTY-ACID--COA LIGASE"/>
    <property type="match status" value="1"/>
</dbReference>
<protein>
    <recommendedName>
        <fullName evidence="6">Acyl-CoA synthetase</fullName>
    </recommendedName>
</protein>
<reference evidence="9 10" key="1">
    <citation type="submission" date="2023-07" db="EMBL/GenBank/DDBJ databases">
        <title>Sequencing the genomes of 1000 actinobacteria strains.</title>
        <authorList>
            <person name="Klenk H.-P."/>
        </authorList>
    </citation>
    <scope>NUCLEOTIDE SEQUENCE [LARGE SCALE GENOMIC DNA]</scope>
    <source>
        <strain evidence="9 10">DSM 19426</strain>
    </source>
</reference>
<proteinExistence type="inferred from homology"/>
<gene>
    <name evidence="9" type="ORF">J2S63_000096</name>
</gene>
<evidence type="ECO:0000256" key="5">
    <source>
        <dbReference type="ARBA" id="ARBA00024484"/>
    </source>
</evidence>
<dbReference type="EMBL" id="JAVDYG010000001">
    <property type="protein sequence ID" value="MDR7360543.1"/>
    <property type="molecule type" value="Genomic_DNA"/>
</dbReference>
<name>A0ABU2BPJ0_9ACTN</name>
<comment type="caution">
    <text evidence="9">The sequence shown here is derived from an EMBL/GenBank/DDBJ whole genome shotgun (WGS) entry which is preliminary data.</text>
</comment>
<dbReference type="RefSeq" id="WP_310297154.1">
    <property type="nucleotide sequence ID" value="NZ_BAAAPS010000006.1"/>
</dbReference>
<evidence type="ECO:0000256" key="2">
    <source>
        <dbReference type="ARBA" id="ARBA00022598"/>
    </source>
</evidence>
<accession>A0ABU2BPJ0</accession>